<name>B0C3X2_ACAM1</name>
<dbReference type="Pfam" id="PF21006">
    <property type="entry name" value="NHase_beta_N"/>
    <property type="match status" value="1"/>
</dbReference>
<dbReference type="OrthoDB" id="9811616at2"/>
<dbReference type="AlphaFoldDB" id="B0C3X2"/>
<dbReference type="Gene3D" id="1.10.472.20">
    <property type="entry name" value="Nitrile hydratase, beta subunit"/>
    <property type="match status" value="1"/>
</dbReference>
<dbReference type="GO" id="GO:0046914">
    <property type="term" value="F:transition metal ion binding"/>
    <property type="evidence" value="ECO:0007669"/>
    <property type="project" value="InterPro"/>
</dbReference>
<dbReference type="SUPFAM" id="SSF50090">
    <property type="entry name" value="Electron transport accessory proteins"/>
    <property type="match status" value="1"/>
</dbReference>
<dbReference type="EMBL" id="CP000828">
    <property type="protein sequence ID" value="ABW26232.1"/>
    <property type="molecule type" value="Genomic_DNA"/>
</dbReference>
<dbReference type="EC" id="4.2.1.84" evidence="3"/>
<reference evidence="8 9" key="1">
    <citation type="journal article" date="2008" name="Proc. Natl. Acad. Sci. U.S.A.">
        <title>Niche adaptation and genome expansion in the chlorophyll d-producing cyanobacterium Acaryochloris marina.</title>
        <authorList>
            <person name="Swingley W.D."/>
            <person name="Chen M."/>
            <person name="Cheung P.C."/>
            <person name="Conrad A.L."/>
            <person name="Dejesa L.C."/>
            <person name="Hao J."/>
            <person name="Honchak B.M."/>
            <person name="Karbach L.E."/>
            <person name="Kurdoglu A."/>
            <person name="Lahiri S."/>
            <person name="Mastrian S.D."/>
            <person name="Miyashita H."/>
            <person name="Page L."/>
            <person name="Ramakrishna P."/>
            <person name="Satoh S."/>
            <person name="Sattley W.M."/>
            <person name="Shimada Y."/>
            <person name="Taylor H.L."/>
            <person name="Tomo T."/>
            <person name="Tsuchiya T."/>
            <person name="Wang Z.T."/>
            <person name="Raymond J."/>
            <person name="Mimuro M."/>
            <person name="Blankenship R.E."/>
            <person name="Touchman J.W."/>
        </authorList>
    </citation>
    <scope>NUCLEOTIDE SEQUENCE [LARGE SCALE GENOMIC DNA]</scope>
    <source>
        <strain evidence="9">MBIC 11017</strain>
    </source>
</reference>
<dbReference type="InterPro" id="IPR024690">
    <property type="entry name" value="CN_hydtase_beta_dom_C"/>
</dbReference>
<dbReference type="HOGENOM" id="CLU_106294_0_0_3"/>
<dbReference type="GO" id="GO:0018822">
    <property type="term" value="F:nitrile hydratase activity"/>
    <property type="evidence" value="ECO:0007669"/>
    <property type="project" value="UniProtKB-EC"/>
</dbReference>
<keyword evidence="9" id="KW-1185">Reference proteome</keyword>
<dbReference type="Proteomes" id="UP000000268">
    <property type="component" value="Chromosome"/>
</dbReference>
<comment type="catalytic activity">
    <reaction evidence="5">
        <text>an aliphatic primary amide = an aliphatic nitrile + H2O</text>
        <dbReference type="Rhea" id="RHEA:12673"/>
        <dbReference type="ChEBI" id="CHEBI:15377"/>
        <dbReference type="ChEBI" id="CHEBI:65285"/>
        <dbReference type="ChEBI" id="CHEBI:80291"/>
        <dbReference type="EC" id="4.2.1.84"/>
    </reaction>
</comment>
<dbReference type="NCBIfam" id="TIGR03888">
    <property type="entry name" value="nitrile_beta"/>
    <property type="match status" value="1"/>
</dbReference>
<sequence>MKLQHNLGGLEGLDPINVEKQVFVEPWEKRIFGIHTAMMALSNHLDTSLPNYEIAKVPTQFKSFWTWGHLRKGAEAMHPFEYFRLRYYEKWLGGISGFFVEEGYFTQEELDTRTAEFLEDSTKAAAPLPKGGKAGIDTQVDKYLREGDSPMRPAPAPPKFKVGDRVKVKNVHPGAHSRLPGQLRDREAVVVLVYEGAFTYFFPTEDGIGTPMPVYSLLFQPQDIWTESLTEPNSVYYNDIFEVYLEAA</sequence>
<evidence type="ECO:0000256" key="4">
    <source>
        <dbReference type="ARBA" id="ARBA00023239"/>
    </source>
</evidence>
<dbReference type="RefSeq" id="WP_012161781.1">
    <property type="nucleotide sequence ID" value="NC_009925.1"/>
</dbReference>
<dbReference type="eggNOG" id="ENOG502Z87Q">
    <property type="taxonomic scope" value="Bacteria"/>
</dbReference>
<evidence type="ECO:0000259" key="7">
    <source>
        <dbReference type="Pfam" id="PF21006"/>
    </source>
</evidence>
<dbReference type="InterPro" id="IPR003168">
    <property type="entry name" value="Nitrile_hydratase_bsu"/>
</dbReference>
<evidence type="ECO:0000259" key="6">
    <source>
        <dbReference type="Pfam" id="PF02211"/>
    </source>
</evidence>
<dbReference type="Gene3D" id="2.30.30.50">
    <property type="match status" value="1"/>
</dbReference>
<evidence type="ECO:0000256" key="2">
    <source>
        <dbReference type="ARBA" id="ARBA00009098"/>
    </source>
</evidence>
<dbReference type="InterPro" id="IPR008990">
    <property type="entry name" value="Elect_transpt_acc-like_dom_sf"/>
</dbReference>
<dbReference type="InterPro" id="IPR042262">
    <property type="entry name" value="CN_hydtase_beta_C"/>
</dbReference>
<organism evidence="8 9">
    <name type="scientific">Acaryochloris marina (strain MBIC 11017)</name>
    <dbReference type="NCBI Taxonomy" id="329726"/>
    <lineage>
        <taxon>Bacteria</taxon>
        <taxon>Bacillati</taxon>
        <taxon>Cyanobacteriota</taxon>
        <taxon>Cyanophyceae</taxon>
        <taxon>Acaryochloridales</taxon>
        <taxon>Acaryochloridaceae</taxon>
        <taxon>Acaryochloris</taxon>
    </lineage>
</organism>
<feature type="domain" description="Nitrile hydratase beta subunit" evidence="6">
    <location>
        <begin position="150"/>
        <end position="246"/>
    </location>
</feature>
<dbReference type="Pfam" id="PF02211">
    <property type="entry name" value="NHase_beta_C"/>
    <property type="match status" value="1"/>
</dbReference>
<keyword evidence="4" id="KW-0456">Lyase</keyword>
<dbReference type="InterPro" id="IPR049054">
    <property type="entry name" value="CN_hydtase_beta-like_N"/>
</dbReference>
<evidence type="ECO:0000256" key="1">
    <source>
        <dbReference type="ARBA" id="ARBA00004042"/>
    </source>
</evidence>
<accession>B0C3X2</accession>
<comment type="similarity">
    <text evidence="2">Belongs to the nitrile hydratase subunit beta family.</text>
</comment>
<evidence type="ECO:0000256" key="3">
    <source>
        <dbReference type="ARBA" id="ARBA00013079"/>
    </source>
</evidence>
<dbReference type="KEGG" id="amr:AM1_1195"/>
<protein>
    <recommendedName>
        <fullName evidence="3">nitrile hydratase</fullName>
        <ecNumber evidence="3">4.2.1.84</ecNumber>
    </recommendedName>
</protein>
<evidence type="ECO:0000256" key="5">
    <source>
        <dbReference type="ARBA" id="ARBA00044877"/>
    </source>
</evidence>
<dbReference type="STRING" id="329726.AM1_1195"/>
<evidence type="ECO:0000313" key="8">
    <source>
        <dbReference type="EMBL" id="ABW26232.1"/>
    </source>
</evidence>
<feature type="domain" description="Nitrile hydratase beta subunit-like N-terminal" evidence="7">
    <location>
        <begin position="1"/>
        <end position="128"/>
    </location>
</feature>
<proteinExistence type="inferred from homology"/>
<evidence type="ECO:0000313" key="9">
    <source>
        <dbReference type="Proteomes" id="UP000000268"/>
    </source>
</evidence>
<gene>
    <name evidence="8" type="primary">nthB</name>
    <name evidence="8" type="ordered locus">AM1_1195</name>
</gene>
<comment type="function">
    <text evidence="1">NHase catalyzes the hydration of various nitrile compounds to the corresponding amides.</text>
</comment>